<organism evidence="4 6">
    <name type="scientific">Salinicoccus roseus</name>
    <dbReference type="NCBI Taxonomy" id="45670"/>
    <lineage>
        <taxon>Bacteria</taxon>
        <taxon>Bacillati</taxon>
        <taxon>Bacillota</taxon>
        <taxon>Bacilli</taxon>
        <taxon>Bacillales</taxon>
        <taxon>Staphylococcaceae</taxon>
        <taxon>Salinicoccus</taxon>
    </lineage>
</organism>
<evidence type="ECO:0000313" key="5">
    <source>
        <dbReference type="EMBL" id="MDB0579098.1"/>
    </source>
</evidence>
<evidence type="ECO:0000256" key="3">
    <source>
        <dbReference type="PROSITE-ProRule" id="PRU00339"/>
    </source>
</evidence>
<dbReference type="SUPFAM" id="SSF48452">
    <property type="entry name" value="TPR-like"/>
    <property type="match status" value="1"/>
</dbReference>
<dbReference type="STRING" id="45670.SN16_00900"/>
<reference evidence="5" key="2">
    <citation type="submission" date="2020-04" db="EMBL/GenBank/DDBJ databases">
        <authorList>
            <person name="Tanveer F."/>
            <person name="Xie Y."/>
            <person name="Shinwari Z.K."/>
        </authorList>
    </citation>
    <scope>NUCLEOTIDE SEQUENCE</scope>
    <source>
        <strain evidence="5">MOSEL-ME25</strain>
    </source>
</reference>
<dbReference type="AlphaFoldDB" id="A0A0C2HR05"/>
<dbReference type="Proteomes" id="UP000031546">
    <property type="component" value="Unassembled WGS sequence"/>
</dbReference>
<dbReference type="EMBL" id="JABEVU030000001">
    <property type="protein sequence ID" value="MDB0579098.1"/>
    <property type="molecule type" value="Genomic_DNA"/>
</dbReference>
<evidence type="ECO:0000256" key="1">
    <source>
        <dbReference type="ARBA" id="ARBA00022737"/>
    </source>
</evidence>
<dbReference type="Gene3D" id="1.25.40.10">
    <property type="entry name" value="Tetratricopeptide repeat domain"/>
    <property type="match status" value="2"/>
</dbReference>
<dbReference type="InterPro" id="IPR011990">
    <property type="entry name" value="TPR-like_helical_dom_sf"/>
</dbReference>
<accession>A0A0C2HR05</accession>
<dbReference type="PANTHER" id="PTHR44943:SF8">
    <property type="entry name" value="TPR REPEAT-CONTAINING PROTEIN MJ0263"/>
    <property type="match status" value="1"/>
</dbReference>
<dbReference type="OrthoDB" id="2080803at2"/>
<dbReference type="RefSeq" id="WP_040104724.1">
    <property type="nucleotide sequence ID" value="NZ_JABEVU030000001.1"/>
</dbReference>
<comment type="caution">
    <text evidence="4">The sequence shown here is derived from an EMBL/GenBank/DDBJ whole genome shotgun (WGS) entry which is preliminary data.</text>
</comment>
<sequence>MQDQIYEVIDQLKKGEYPERKLDEVLGNISQLVDEMDLEALFILGDTLIASGLHKPAETIFSHLNSNTGHDDEVLAYLVDILITDGRLDEALSLVNEADKTPAVLMLKAEIFQQLNMSDVAVRSLLEAKALSDDPILDFALAEIYYEDGEFPDAIRHYEMLISNGFQEVNGVELNLRLAELHMNQLDLENAQMYFEAADEKYYSNDDYYRKALLEYQLQSYESAKNLLRQVIENEPYYVNAYILLMNVHETEHDLDAAIELIGDYTKDDDTEPLFFFHLGRLHFRNAEEEKALESFDRAISLDQDYDDAYLMLFETLLKTGRTTEVGAYTSQLDTHALSGESLYLLAKIQQENENDADALSLYQEASKLIGESIEFYTDYYEYLTEIRHPSRKDVLDKLIIMEPDNVDWQFEKERFDDEHDQI</sequence>
<evidence type="ECO:0000313" key="4">
    <source>
        <dbReference type="EMBL" id="KIH71951.1"/>
    </source>
</evidence>
<dbReference type="PANTHER" id="PTHR44943">
    <property type="entry name" value="CELLULOSE SYNTHASE OPERON PROTEIN C"/>
    <property type="match status" value="1"/>
</dbReference>
<dbReference type="EMBL" id="JXII01000001">
    <property type="protein sequence ID" value="KIH71951.1"/>
    <property type="molecule type" value="Genomic_DNA"/>
</dbReference>
<dbReference type="PROSITE" id="PS50005">
    <property type="entry name" value="TPR"/>
    <property type="match status" value="1"/>
</dbReference>
<protein>
    <submittedName>
        <fullName evidence="5">Tetratricopeptide repeat protein</fullName>
    </submittedName>
</protein>
<dbReference type="Pfam" id="PF13176">
    <property type="entry name" value="TPR_7"/>
    <property type="match status" value="1"/>
</dbReference>
<reference evidence="5" key="3">
    <citation type="submission" date="2022-12" db="EMBL/GenBank/DDBJ databases">
        <title>Genome analysis and biological profiling of marine Salinicoccus roseus MOSEL-ME25.</title>
        <authorList>
            <person name="Mirza F.T."/>
            <person name="Xie Y."/>
            <person name="Shinwari Z.K."/>
        </authorList>
    </citation>
    <scope>NUCLEOTIDE SEQUENCE</scope>
    <source>
        <strain evidence="5">MOSEL-ME25</strain>
    </source>
</reference>
<dbReference type="SMART" id="SM00028">
    <property type="entry name" value="TPR"/>
    <property type="match status" value="4"/>
</dbReference>
<evidence type="ECO:0000313" key="7">
    <source>
        <dbReference type="Proteomes" id="UP000527860"/>
    </source>
</evidence>
<keyword evidence="2 3" id="KW-0802">TPR repeat</keyword>
<dbReference type="InterPro" id="IPR051685">
    <property type="entry name" value="Ycf3/AcsC/BcsC/TPR_MFPF"/>
</dbReference>
<keyword evidence="7" id="KW-1185">Reference proteome</keyword>
<gene>
    <name evidence="5" type="ORF">F7P68_0000915</name>
    <name evidence="4" type="ORF">SN16_00900</name>
</gene>
<dbReference type="GeneID" id="77844099"/>
<keyword evidence="1" id="KW-0677">Repeat</keyword>
<proteinExistence type="predicted"/>
<feature type="repeat" description="TPR" evidence="3">
    <location>
        <begin position="273"/>
        <end position="306"/>
    </location>
</feature>
<name>A0A0C2HR05_9STAP</name>
<evidence type="ECO:0000256" key="2">
    <source>
        <dbReference type="ARBA" id="ARBA00022803"/>
    </source>
</evidence>
<dbReference type="InterPro" id="IPR019734">
    <property type="entry name" value="TPR_rpt"/>
</dbReference>
<evidence type="ECO:0000313" key="6">
    <source>
        <dbReference type="Proteomes" id="UP000031546"/>
    </source>
</evidence>
<reference evidence="4 6" key="1">
    <citation type="submission" date="2015-01" db="EMBL/GenBank/DDBJ databases">
        <title>Genome sequences of high lactate-tolerant strain Salinicoccus roseus W12 with industrial interest.</title>
        <authorList>
            <person name="Wang H."/>
            <person name="Yu B."/>
        </authorList>
    </citation>
    <scope>NUCLEOTIDE SEQUENCE [LARGE SCALE GENOMIC DNA]</scope>
    <source>
        <strain evidence="4 6">W12</strain>
    </source>
</reference>
<dbReference type="Pfam" id="PF13181">
    <property type="entry name" value="TPR_8"/>
    <property type="match status" value="1"/>
</dbReference>
<dbReference type="Proteomes" id="UP000527860">
    <property type="component" value="Unassembled WGS sequence"/>
</dbReference>